<keyword evidence="2" id="KW-1185">Reference proteome</keyword>
<organism evidence="1 2">
    <name type="scientific">Dissulfurirhabdus thermomarina</name>
    <dbReference type="NCBI Taxonomy" id="1765737"/>
    <lineage>
        <taxon>Bacteria</taxon>
        <taxon>Deltaproteobacteria</taxon>
        <taxon>Dissulfurirhabdaceae</taxon>
        <taxon>Dissulfurirhabdus</taxon>
    </lineage>
</organism>
<comment type="caution">
    <text evidence="1">The sequence shown here is derived from an EMBL/GenBank/DDBJ whole genome shotgun (WGS) entry which is preliminary data.</text>
</comment>
<dbReference type="Gene3D" id="2.180.10.10">
    <property type="entry name" value="RHS repeat-associated core"/>
    <property type="match status" value="1"/>
</dbReference>
<name>A0A6N9TTN0_DISTH</name>
<evidence type="ECO:0000313" key="1">
    <source>
        <dbReference type="EMBL" id="NDY43740.1"/>
    </source>
</evidence>
<dbReference type="InterPro" id="IPR050708">
    <property type="entry name" value="T6SS_VgrG/RHS"/>
</dbReference>
<evidence type="ECO:0000313" key="2">
    <source>
        <dbReference type="Proteomes" id="UP000469346"/>
    </source>
</evidence>
<proteinExistence type="predicted"/>
<dbReference type="EMBL" id="JAAGRR010000347">
    <property type="protein sequence ID" value="NDY43740.1"/>
    <property type="molecule type" value="Genomic_DNA"/>
</dbReference>
<dbReference type="Proteomes" id="UP000469346">
    <property type="component" value="Unassembled WGS sequence"/>
</dbReference>
<dbReference type="InterPro" id="IPR031325">
    <property type="entry name" value="RHS_repeat"/>
</dbReference>
<dbReference type="SUPFAM" id="SSF63829">
    <property type="entry name" value="Calcium-dependent phosphotriesterase"/>
    <property type="match status" value="1"/>
</dbReference>
<dbReference type="InterPro" id="IPR006530">
    <property type="entry name" value="YD"/>
</dbReference>
<dbReference type="NCBIfam" id="TIGR01643">
    <property type="entry name" value="YD_repeat_2x"/>
    <property type="match status" value="2"/>
</dbReference>
<gene>
    <name evidence="1" type="ORF">G3N55_12955</name>
</gene>
<dbReference type="AlphaFoldDB" id="A0A6N9TTN0"/>
<protein>
    <recommendedName>
        <fullName evidence="3">RHS repeat protein</fullName>
    </recommendedName>
</protein>
<feature type="non-terminal residue" evidence="1">
    <location>
        <position position="1"/>
    </location>
</feature>
<dbReference type="PANTHER" id="PTHR32305:SF15">
    <property type="entry name" value="PROTEIN RHSA-RELATED"/>
    <property type="match status" value="1"/>
</dbReference>
<feature type="non-terminal residue" evidence="1">
    <location>
        <position position="102"/>
    </location>
</feature>
<accession>A0A6N9TTN0</accession>
<sequence>GRLVLRGRDATARVFDAGGRPLSVSDRNGNTLAYTYDAEGRLAAVADPQGRRLAFAYGASGRLSAVTDPSGTTHAFSYEEGRLVRVASTAPDGTVSAWTYAY</sequence>
<evidence type="ECO:0008006" key="3">
    <source>
        <dbReference type="Google" id="ProtNLM"/>
    </source>
</evidence>
<dbReference type="Pfam" id="PF05593">
    <property type="entry name" value="RHS_repeat"/>
    <property type="match status" value="1"/>
</dbReference>
<reference evidence="1 2" key="1">
    <citation type="submission" date="2020-02" db="EMBL/GenBank/DDBJ databases">
        <title>Comparative genomics of sulfur disproportionating microorganisms.</title>
        <authorList>
            <person name="Ward L.M."/>
            <person name="Bertran E."/>
            <person name="Johnston D.T."/>
        </authorList>
    </citation>
    <scope>NUCLEOTIDE SEQUENCE [LARGE SCALE GENOMIC DNA]</scope>
    <source>
        <strain evidence="1 2">DSM 100025</strain>
    </source>
</reference>
<dbReference type="PANTHER" id="PTHR32305">
    <property type="match status" value="1"/>
</dbReference>